<sequence>MSQPSTTASADEALARMGYKNELPRNLSMLSILGLSFAIMAAPFGLSTTFYITLADGQSVTILYGWVAVTLISIAIAASLAEICAVYPTAGGVYYWSAMLSTKEWAPLMSFIDGWLTLVGNWTVTLSITFSGGQLILSAISLWNKDFVANEWQTVLMFWAVILVCALVNIFFSKYLDLINKVCIFWTAASVVIILVTVLVMADHRRDGAFVFGHYDASSSGWPAGWAFFVGLLQAAYTLTGYGMVAAMCEEVQNPGREVPKAIVLSVVAAGVTGLFYLVPILFVMPSVKEMLKVASGQPIGLLFETATGSPGGGFGLLFLILGIMMFAGIGALTAASRCTWAFARDGAIPGYRLWRRVNKRLDVPVWAVILSAVVDCLLGLIYFGSSAAFNSFTGVATICLSTSYGLPILISILRRREAVKNSTFSLGPFGYAINIVTILWIILAVVLFCMPVTLPVTPSSMNYASAVFAGFAVISIAWYFIHARKAFKGPPVTAEEVGVVVSGKAVVDPENASGDVLSSTVEPKKTLFGE</sequence>
<comment type="subcellular location">
    <subcellularLocation>
        <location evidence="1">Membrane</location>
        <topology evidence="1">Multi-pass membrane protein</topology>
    </subcellularLocation>
</comment>
<feature type="transmembrane region" description="Helical" evidence="6">
    <location>
        <begin position="222"/>
        <end position="242"/>
    </location>
</feature>
<organism evidence="7 8">
    <name type="scientific">Monascus purpureus</name>
    <name type="common">Red mold</name>
    <name type="synonym">Monascus anka</name>
    <dbReference type="NCBI Taxonomy" id="5098"/>
    <lineage>
        <taxon>Eukaryota</taxon>
        <taxon>Fungi</taxon>
        <taxon>Dikarya</taxon>
        <taxon>Ascomycota</taxon>
        <taxon>Pezizomycotina</taxon>
        <taxon>Eurotiomycetes</taxon>
        <taxon>Eurotiomycetidae</taxon>
        <taxon>Eurotiales</taxon>
        <taxon>Aspergillaceae</taxon>
        <taxon>Monascus</taxon>
    </lineage>
</organism>
<dbReference type="PANTHER" id="PTHR45649">
    <property type="entry name" value="AMINO-ACID PERMEASE BAT1"/>
    <property type="match status" value="1"/>
</dbReference>
<dbReference type="Proteomes" id="UP000319663">
    <property type="component" value="Unassembled WGS sequence"/>
</dbReference>
<keyword evidence="8" id="KW-1185">Reference proteome</keyword>
<feature type="transmembrane region" description="Helical" evidence="6">
    <location>
        <begin position="184"/>
        <end position="202"/>
    </location>
</feature>
<evidence type="ECO:0008006" key="9">
    <source>
        <dbReference type="Google" id="ProtNLM"/>
    </source>
</evidence>
<dbReference type="GO" id="GO:0022857">
    <property type="term" value="F:transmembrane transporter activity"/>
    <property type="evidence" value="ECO:0007669"/>
    <property type="project" value="InterPro"/>
</dbReference>
<evidence type="ECO:0000256" key="3">
    <source>
        <dbReference type="ARBA" id="ARBA00022692"/>
    </source>
</evidence>
<feature type="transmembrane region" description="Helical" evidence="6">
    <location>
        <begin position="390"/>
        <end position="411"/>
    </location>
</feature>
<evidence type="ECO:0000256" key="1">
    <source>
        <dbReference type="ARBA" id="ARBA00004141"/>
    </source>
</evidence>
<evidence type="ECO:0000256" key="2">
    <source>
        <dbReference type="ARBA" id="ARBA00022448"/>
    </source>
</evidence>
<dbReference type="Gene3D" id="1.20.1740.10">
    <property type="entry name" value="Amino acid/polyamine transporter I"/>
    <property type="match status" value="1"/>
</dbReference>
<feature type="transmembrane region" description="Helical" evidence="6">
    <location>
        <begin position="155"/>
        <end position="172"/>
    </location>
</feature>
<keyword evidence="3 6" id="KW-0812">Transmembrane</keyword>
<reference evidence="7 8" key="1">
    <citation type="submission" date="2019-06" db="EMBL/GenBank/DDBJ databases">
        <title>Wine fermentation using esterase from Monascus purpureus.</title>
        <authorList>
            <person name="Geng C."/>
            <person name="Zhang Y."/>
        </authorList>
    </citation>
    <scope>NUCLEOTIDE SEQUENCE [LARGE SCALE GENOMIC DNA]</scope>
    <source>
        <strain evidence="7">HQ1</strain>
    </source>
</reference>
<proteinExistence type="predicted"/>
<gene>
    <name evidence="7" type="ORF">MPDQ_006502</name>
</gene>
<dbReference type="STRING" id="5098.A0A507QXL8"/>
<feature type="transmembrane region" description="Helical" evidence="6">
    <location>
        <begin position="364"/>
        <end position="384"/>
    </location>
</feature>
<dbReference type="GO" id="GO:0016020">
    <property type="term" value="C:membrane"/>
    <property type="evidence" value="ECO:0007669"/>
    <property type="project" value="UniProtKB-SubCell"/>
</dbReference>
<keyword evidence="5 6" id="KW-0472">Membrane</keyword>
<evidence type="ECO:0000256" key="6">
    <source>
        <dbReference type="SAM" id="Phobius"/>
    </source>
</evidence>
<feature type="transmembrane region" description="Helical" evidence="6">
    <location>
        <begin position="263"/>
        <end position="285"/>
    </location>
</feature>
<dbReference type="AlphaFoldDB" id="A0A507QXL8"/>
<feature type="transmembrane region" description="Helical" evidence="6">
    <location>
        <begin position="317"/>
        <end position="343"/>
    </location>
</feature>
<feature type="transmembrane region" description="Helical" evidence="6">
    <location>
        <begin position="432"/>
        <end position="455"/>
    </location>
</feature>
<feature type="transmembrane region" description="Helical" evidence="6">
    <location>
        <begin position="27"/>
        <end position="52"/>
    </location>
</feature>
<accession>A0A507QXL8</accession>
<dbReference type="EMBL" id="VIFY01000058">
    <property type="protein sequence ID" value="TQB72709.1"/>
    <property type="molecule type" value="Genomic_DNA"/>
</dbReference>
<comment type="caution">
    <text evidence="7">The sequence shown here is derived from an EMBL/GenBank/DDBJ whole genome shotgun (WGS) entry which is preliminary data.</text>
</comment>
<protein>
    <recommendedName>
        <fullName evidence="9">GABA-specific high-affinity permease</fullName>
    </recommendedName>
</protein>
<evidence type="ECO:0000256" key="5">
    <source>
        <dbReference type="ARBA" id="ARBA00023136"/>
    </source>
</evidence>
<dbReference type="Pfam" id="PF13520">
    <property type="entry name" value="AA_permease_2"/>
    <property type="match status" value="1"/>
</dbReference>
<feature type="transmembrane region" description="Helical" evidence="6">
    <location>
        <begin position="64"/>
        <end position="97"/>
    </location>
</feature>
<feature type="transmembrane region" description="Helical" evidence="6">
    <location>
        <begin position="118"/>
        <end position="143"/>
    </location>
</feature>
<dbReference type="PANTHER" id="PTHR45649:SF3">
    <property type="entry name" value="POLYAMINE TRANSPORTER TPO5"/>
    <property type="match status" value="1"/>
</dbReference>
<evidence type="ECO:0000313" key="8">
    <source>
        <dbReference type="Proteomes" id="UP000319663"/>
    </source>
</evidence>
<evidence type="ECO:0000313" key="7">
    <source>
        <dbReference type="EMBL" id="TQB72709.1"/>
    </source>
</evidence>
<feature type="transmembrane region" description="Helical" evidence="6">
    <location>
        <begin position="461"/>
        <end position="482"/>
    </location>
</feature>
<dbReference type="PIRSF" id="PIRSF006060">
    <property type="entry name" value="AA_transporter"/>
    <property type="match status" value="1"/>
</dbReference>
<keyword evidence="4 6" id="KW-1133">Transmembrane helix</keyword>
<name>A0A507QXL8_MONPU</name>
<keyword evidence="2" id="KW-0813">Transport</keyword>
<evidence type="ECO:0000256" key="4">
    <source>
        <dbReference type="ARBA" id="ARBA00022989"/>
    </source>
</evidence>
<dbReference type="InterPro" id="IPR002293">
    <property type="entry name" value="AA/rel_permease1"/>
</dbReference>